<reference evidence="2 3" key="1">
    <citation type="submission" date="2019-09" db="EMBL/GenBank/DDBJ databases">
        <authorList>
            <person name="Depoorter E."/>
        </authorList>
    </citation>
    <scope>NUCLEOTIDE SEQUENCE [LARGE SCALE GENOMIC DNA]</scope>
    <source>
        <strain evidence="2">LMG 20980</strain>
    </source>
</reference>
<dbReference type="Proteomes" id="UP000755577">
    <property type="component" value="Unassembled WGS sequence"/>
</dbReference>
<gene>
    <name evidence="2" type="ORF">BAN20980_00405</name>
    <name evidence="1" type="ORF">JQK92_11675</name>
</gene>
<dbReference type="RefSeq" id="WP_174925014.1">
    <property type="nucleotide sequence ID" value="NZ_CABVLY010000001.1"/>
</dbReference>
<dbReference type="EMBL" id="JAFCIQ010000006">
    <property type="protein sequence ID" value="MBM2767083.1"/>
    <property type="molecule type" value="Genomic_DNA"/>
</dbReference>
<dbReference type="AlphaFoldDB" id="A0A6P2G292"/>
<protein>
    <submittedName>
        <fullName evidence="2">Uncharacterized protein</fullName>
    </submittedName>
</protein>
<evidence type="ECO:0000313" key="2">
    <source>
        <dbReference type="EMBL" id="VVU47713.1"/>
    </source>
</evidence>
<evidence type="ECO:0000313" key="3">
    <source>
        <dbReference type="Proteomes" id="UP000494201"/>
    </source>
</evidence>
<evidence type="ECO:0000313" key="4">
    <source>
        <dbReference type="Proteomes" id="UP000755577"/>
    </source>
</evidence>
<name>A0A6P2G292_9BURK</name>
<reference evidence="1 4" key="2">
    <citation type="submission" date="2021-02" db="EMBL/GenBank/DDBJ databases">
        <title>Draft genome of the type strains Burkholderia anthina DSM16086.</title>
        <authorList>
            <person name="Hertel R."/>
            <person name="Meissner J."/>
            <person name="Poehlein A."/>
            <person name="Daniel R."/>
            <person name="Commichau F.M."/>
        </authorList>
    </citation>
    <scope>NUCLEOTIDE SEQUENCE [LARGE SCALE GENOMIC DNA]</scope>
    <source>
        <strain evidence="1 4">DSM 16086</strain>
    </source>
</reference>
<organism evidence="2 3">
    <name type="scientific">Burkholderia anthina</name>
    <dbReference type="NCBI Taxonomy" id="179879"/>
    <lineage>
        <taxon>Bacteria</taxon>
        <taxon>Pseudomonadati</taxon>
        <taxon>Pseudomonadota</taxon>
        <taxon>Betaproteobacteria</taxon>
        <taxon>Burkholderiales</taxon>
        <taxon>Burkholderiaceae</taxon>
        <taxon>Burkholderia</taxon>
        <taxon>Burkholderia cepacia complex</taxon>
    </lineage>
</organism>
<proteinExistence type="predicted"/>
<accession>A0A6P2G292</accession>
<dbReference type="EMBL" id="CABVLY010000001">
    <property type="protein sequence ID" value="VVU47713.1"/>
    <property type="molecule type" value="Genomic_DNA"/>
</dbReference>
<dbReference type="GeneID" id="56498433"/>
<evidence type="ECO:0000313" key="1">
    <source>
        <dbReference type="EMBL" id="MBM2767083.1"/>
    </source>
</evidence>
<keyword evidence="4" id="KW-1185">Reference proteome</keyword>
<sequence length="244" mass="27061">MEEVRIHKVKLPLEVLRSLPKERASAFLRVGLFTNELNWLVRLLLIARMPNDADEAERRATLSLALLTVKLLAGKIHEGWAKLQSEINPLVVDSLTAEGRSAVGELGKRLAKGSMIHKLRNGFAFHYSAQLSIDDLEALPLGDDEMVAYMSQNHGHNLIFVSELAAINRLATITDEANPGKAFGLVMQEVVEVAGLYSDYVVAVLTALLGNDVVESLTIEEMPHTKPAEPRTDRIMFFELPVRD</sequence>
<dbReference type="Proteomes" id="UP000494201">
    <property type="component" value="Unassembled WGS sequence"/>
</dbReference>